<name>A0A067CNR1_SAPPC</name>
<accession>A0A067CNR1</accession>
<dbReference type="AlphaFoldDB" id="A0A067CNR1"/>
<organism evidence="1 2">
    <name type="scientific">Saprolegnia parasitica (strain CBS 223.65)</name>
    <dbReference type="NCBI Taxonomy" id="695850"/>
    <lineage>
        <taxon>Eukaryota</taxon>
        <taxon>Sar</taxon>
        <taxon>Stramenopiles</taxon>
        <taxon>Oomycota</taxon>
        <taxon>Saprolegniomycetes</taxon>
        <taxon>Saprolegniales</taxon>
        <taxon>Saprolegniaceae</taxon>
        <taxon>Saprolegnia</taxon>
    </lineage>
</organism>
<sequence>MDLPRLLTTPTSTETLRSGAWTHEEVMYMASLLRAFSLGALPAVPDGTQLRGFLASELGCNPMRVSKKLGHGHLDTQPLAPRIGRQSYCRDITLSVEKVQATLLHLNELRRSFLETAASLSVTSRPKRTRSSMQAHHGGHWRYEEELYAFKLVEAFMLGYLHLRDGSTLRGFVAGELGCCPMRVTKKLATGMLCGRHLPRRLGRVVYTEPRQTSIELDQVALAAREELRRLRKAYLRSSDLL</sequence>
<dbReference type="Proteomes" id="UP000030745">
    <property type="component" value="Unassembled WGS sequence"/>
</dbReference>
<keyword evidence="2" id="KW-1185">Reference proteome</keyword>
<proteinExistence type="predicted"/>
<dbReference type="KEGG" id="spar:SPRG_06696"/>
<protein>
    <submittedName>
        <fullName evidence="1">Uncharacterized protein</fullName>
    </submittedName>
</protein>
<dbReference type="PANTHER" id="PTHR35213">
    <property type="entry name" value="RING-TYPE DOMAIN-CONTAINING PROTEIN-RELATED"/>
    <property type="match status" value="1"/>
</dbReference>
<dbReference type="EMBL" id="KK583211">
    <property type="protein sequence ID" value="KDO28457.1"/>
    <property type="molecule type" value="Genomic_DNA"/>
</dbReference>
<dbReference type="VEuPathDB" id="FungiDB:SPRG_06696"/>
<dbReference type="OMA" id="AWTHEEV"/>
<dbReference type="OrthoDB" id="206107at2759"/>
<gene>
    <name evidence="1" type="ORF">SPRG_06696</name>
</gene>
<dbReference type="RefSeq" id="XP_012200897.1">
    <property type="nucleotide sequence ID" value="XM_012345507.1"/>
</dbReference>
<dbReference type="GeneID" id="24129028"/>
<reference evidence="1 2" key="1">
    <citation type="journal article" date="2013" name="PLoS Genet.">
        <title>Distinctive expansion of potential virulence genes in the genome of the oomycete fish pathogen Saprolegnia parasitica.</title>
        <authorList>
            <person name="Jiang R.H."/>
            <person name="de Bruijn I."/>
            <person name="Haas B.J."/>
            <person name="Belmonte R."/>
            <person name="Lobach L."/>
            <person name="Christie J."/>
            <person name="van den Ackerveken G."/>
            <person name="Bottin A."/>
            <person name="Bulone V."/>
            <person name="Diaz-Moreno S.M."/>
            <person name="Dumas B."/>
            <person name="Fan L."/>
            <person name="Gaulin E."/>
            <person name="Govers F."/>
            <person name="Grenville-Briggs L.J."/>
            <person name="Horner N.R."/>
            <person name="Levin J.Z."/>
            <person name="Mammella M."/>
            <person name="Meijer H.J."/>
            <person name="Morris P."/>
            <person name="Nusbaum C."/>
            <person name="Oome S."/>
            <person name="Phillips A.J."/>
            <person name="van Rooyen D."/>
            <person name="Rzeszutek E."/>
            <person name="Saraiva M."/>
            <person name="Secombes C.J."/>
            <person name="Seidl M.F."/>
            <person name="Snel B."/>
            <person name="Stassen J.H."/>
            <person name="Sykes S."/>
            <person name="Tripathy S."/>
            <person name="van den Berg H."/>
            <person name="Vega-Arreguin J.C."/>
            <person name="Wawra S."/>
            <person name="Young S.K."/>
            <person name="Zeng Q."/>
            <person name="Dieguez-Uribeondo J."/>
            <person name="Russ C."/>
            <person name="Tyler B.M."/>
            <person name="van West P."/>
        </authorList>
    </citation>
    <scope>NUCLEOTIDE SEQUENCE [LARGE SCALE GENOMIC DNA]</scope>
    <source>
        <strain evidence="1 2">CBS 223.65</strain>
    </source>
</reference>
<evidence type="ECO:0000313" key="1">
    <source>
        <dbReference type="EMBL" id="KDO28457.1"/>
    </source>
</evidence>
<dbReference type="STRING" id="695850.A0A067CNR1"/>
<dbReference type="PANTHER" id="PTHR35213:SF3">
    <property type="entry name" value="MYB-LIKE DOMAIN-CONTAINING PROTEIN"/>
    <property type="match status" value="1"/>
</dbReference>
<evidence type="ECO:0000313" key="2">
    <source>
        <dbReference type="Proteomes" id="UP000030745"/>
    </source>
</evidence>